<dbReference type="RefSeq" id="XP_028149078.1">
    <property type="nucleotide sequence ID" value="XM_028293277.1"/>
</dbReference>
<evidence type="ECO:0000313" key="8">
    <source>
        <dbReference type="RefSeq" id="XP_028149078.1"/>
    </source>
</evidence>
<dbReference type="InterPro" id="IPR020845">
    <property type="entry name" value="AMP-binding_CS"/>
</dbReference>
<comment type="subcellular location">
    <subcellularLocation>
        <location evidence="1">Peroxisome</location>
    </subcellularLocation>
</comment>
<keyword evidence="4" id="KW-0576">Peroxisome</keyword>
<evidence type="ECO:0000259" key="7">
    <source>
        <dbReference type="Pfam" id="PF08398"/>
    </source>
</evidence>
<dbReference type="InterPro" id="IPR036444">
    <property type="entry name" value="PLipase_A2_dom_sf"/>
</dbReference>
<evidence type="ECO:0000256" key="3">
    <source>
        <dbReference type="ARBA" id="ARBA00022598"/>
    </source>
</evidence>
<keyword evidence="5" id="KW-0472">Membrane</keyword>
<keyword evidence="5" id="KW-0812">Transmembrane</keyword>
<dbReference type="PANTHER" id="PTHR24096">
    <property type="entry name" value="LONG-CHAIN-FATTY-ACID--COA LIGASE"/>
    <property type="match status" value="1"/>
</dbReference>
<dbReference type="GO" id="GO:0004623">
    <property type="term" value="F:phospholipase A2 activity"/>
    <property type="evidence" value="ECO:0007669"/>
    <property type="project" value="InterPro"/>
</dbReference>
<dbReference type="PROSITE" id="PS00455">
    <property type="entry name" value="AMP_BINDING"/>
    <property type="match status" value="1"/>
</dbReference>
<dbReference type="Gene3D" id="3.40.50.980">
    <property type="match status" value="3"/>
</dbReference>
<dbReference type="InterPro" id="IPR000873">
    <property type="entry name" value="AMP-dep_synth/lig_dom"/>
</dbReference>
<dbReference type="InterPro" id="IPR013607">
    <property type="entry name" value="Phospholipase_A2-like"/>
</dbReference>
<name>A0A6P7GUK9_DIAVI</name>
<dbReference type="InParanoid" id="A0A6P7GUK9"/>
<dbReference type="GO" id="GO:0016405">
    <property type="term" value="F:CoA-ligase activity"/>
    <property type="evidence" value="ECO:0007669"/>
    <property type="project" value="TreeGrafter"/>
</dbReference>
<dbReference type="SUPFAM" id="SSF56801">
    <property type="entry name" value="Acetyl-CoA synthetase-like"/>
    <property type="match status" value="1"/>
</dbReference>
<evidence type="ECO:0000256" key="1">
    <source>
        <dbReference type="ARBA" id="ARBA00004275"/>
    </source>
</evidence>
<organism evidence="8">
    <name type="scientific">Diabrotica virgifera virgifera</name>
    <name type="common">western corn rootworm</name>
    <dbReference type="NCBI Taxonomy" id="50390"/>
    <lineage>
        <taxon>Eukaryota</taxon>
        <taxon>Metazoa</taxon>
        <taxon>Ecdysozoa</taxon>
        <taxon>Arthropoda</taxon>
        <taxon>Hexapoda</taxon>
        <taxon>Insecta</taxon>
        <taxon>Pterygota</taxon>
        <taxon>Neoptera</taxon>
        <taxon>Endopterygota</taxon>
        <taxon>Coleoptera</taxon>
        <taxon>Polyphaga</taxon>
        <taxon>Cucujiformia</taxon>
        <taxon>Chrysomeloidea</taxon>
        <taxon>Chrysomelidae</taxon>
        <taxon>Galerucinae</taxon>
        <taxon>Diabroticina</taxon>
        <taxon>Diabroticites</taxon>
        <taxon>Diabrotica</taxon>
    </lineage>
</organism>
<reference evidence="8" key="1">
    <citation type="submission" date="2025-08" db="UniProtKB">
        <authorList>
            <consortium name="RefSeq"/>
        </authorList>
    </citation>
    <scope>IDENTIFICATION</scope>
    <source>
        <tissue evidence="8">Whole insect</tissue>
    </source>
</reference>
<gene>
    <name evidence="8" type="primary">LOC114342469</name>
</gene>
<dbReference type="GO" id="GO:0050482">
    <property type="term" value="P:arachidonate secretion"/>
    <property type="evidence" value="ECO:0007669"/>
    <property type="project" value="InterPro"/>
</dbReference>
<feature type="transmembrane region" description="Helical" evidence="5">
    <location>
        <begin position="305"/>
        <end position="327"/>
    </location>
</feature>
<keyword evidence="5" id="KW-1133">Transmembrane helix</keyword>
<protein>
    <submittedName>
        <fullName evidence="8">4-coumarate--CoA ligase 1-like</fullName>
    </submittedName>
</protein>
<dbReference type="Gene3D" id="1.20.90.10">
    <property type="entry name" value="Phospholipase A2 domain"/>
    <property type="match status" value="1"/>
</dbReference>
<keyword evidence="3" id="KW-0436">Ligase</keyword>
<dbReference type="GO" id="GO:0005198">
    <property type="term" value="F:structural molecule activity"/>
    <property type="evidence" value="ECO:0007669"/>
    <property type="project" value="InterPro"/>
</dbReference>
<dbReference type="AlphaFoldDB" id="A0A6P7GUK9"/>
<evidence type="ECO:0000256" key="2">
    <source>
        <dbReference type="ARBA" id="ARBA00006432"/>
    </source>
</evidence>
<dbReference type="PANTHER" id="PTHR24096:SF149">
    <property type="entry name" value="AMP-BINDING DOMAIN-CONTAINING PROTEIN-RELATED"/>
    <property type="match status" value="1"/>
</dbReference>
<dbReference type="Pfam" id="PF08398">
    <property type="entry name" value="Phospholip_A2_4"/>
    <property type="match status" value="1"/>
</dbReference>
<dbReference type="GO" id="GO:0005777">
    <property type="term" value="C:peroxisome"/>
    <property type="evidence" value="ECO:0007669"/>
    <property type="project" value="UniProtKB-SubCell"/>
</dbReference>
<feature type="domain" description="AMP-dependent synthetase/ligase" evidence="6">
    <location>
        <begin position="129"/>
        <end position="344"/>
    </location>
</feature>
<dbReference type="GO" id="GO:0006644">
    <property type="term" value="P:phospholipid metabolic process"/>
    <property type="evidence" value="ECO:0007669"/>
    <property type="project" value="InterPro"/>
</dbReference>
<evidence type="ECO:0000256" key="5">
    <source>
        <dbReference type="SAM" id="Phobius"/>
    </source>
</evidence>
<accession>A0A6P7GUK9</accession>
<feature type="domain" description="Phospholipase A2-like" evidence="7">
    <location>
        <begin position="21"/>
        <end position="86"/>
    </location>
</feature>
<evidence type="ECO:0000259" key="6">
    <source>
        <dbReference type="Pfam" id="PF00501"/>
    </source>
</evidence>
<dbReference type="Pfam" id="PF00501">
    <property type="entry name" value="AMP-binding"/>
    <property type="match status" value="1"/>
</dbReference>
<comment type="similarity">
    <text evidence="2">Belongs to the ATP-dependent AMP-binding enzyme family.</text>
</comment>
<proteinExistence type="inferred from homology"/>
<sequence length="345" mass="38533">MLVFEGGGLVNSLINKLPFELHIPGGYQYCGSGTKLQKRLARGDPEINPLDAACKQHDIAYSQHSSLEERHKADKELENRAWERVKSKDASIGEKTAALLIVDNSVTYGSRQTSCSEEVFRSLGDLFFHSLNRFSERIFQYLADTNEKTTYADILIWSVRVATKLKERGITEHDIICSCSHNQKFSVIPFIATQFLGAVICNLDPKLSHIDTVHLLKLIQPKILFVAEESLDFIESCLKKANVTTNIVVFDDSTTAVIFCSSGTTGLPKGIRLSHRALIKSASTYISLDTNNPMAPSILLMYPTLYWISAAFSLIRVTLMGFASVICKDFDAAHTWKVIEKYKVS</sequence>
<evidence type="ECO:0000256" key="4">
    <source>
        <dbReference type="ARBA" id="ARBA00023140"/>
    </source>
</evidence>